<protein>
    <recommendedName>
        <fullName evidence="1">2EXR domain-containing protein</fullName>
    </recommendedName>
</protein>
<comment type="caution">
    <text evidence="2">The sequence shown here is derived from an EMBL/GenBank/DDBJ whole genome shotgun (WGS) entry which is preliminary data.</text>
</comment>
<evidence type="ECO:0000313" key="3">
    <source>
        <dbReference type="Proteomes" id="UP001144673"/>
    </source>
</evidence>
<dbReference type="KEGG" id="amus:LMH87_012129"/>
<dbReference type="AlphaFoldDB" id="A0A9W8UJ51"/>
<evidence type="ECO:0000259" key="1">
    <source>
        <dbReference type="Pfam" id="PF20150"/>
    </source>
</evidence>
<evidence type="ECO:0000313" key="2">
    <source>
        <dbReference type="EMBL" id="KAJ4151428.1"/>
    </source>
</evidence>
<dbReference type="InterPro" id="IPR045518">
    <property type="entry name" value="2EXR"/>
</dbReference>
<reference evidence="2" key="1">
    <citation type="journal article" date="2023" name="Access Microbiol">
        <title>De-novo genome assembly for Akanthomyces muscarius, a biocontrol agent of insect agricultural pests.</title>
        <authorList>
            <person name="Erdos Z."/>
            <person name="Studholme D.J."/>
            <person name="Raymond B."/>
            <person name="Sharma M."/>
        </authorList>
    </citation>
    <scope>NUCLEOTIDE SEQUENCE</scope>
    <source>
        <strain evidence="2">Ve6</strain>
    </source>
</reference>
<dbReference type="PANTHER" id="PTHR35910:SF1">
    <property type="entry name" value="2EXR DOMAIN-CONTAINING PROTEIN"/>
    <property type="match status" value="1"/>
</dbReference>
<name>A0A9W8UJ51_AKAMU</name>
<keyword evidence="3" id="KW-1185">Reference proteome</keyword>
<dbReference type="PANTHER" id="PTHR35910">
    <property type="entry name" value="2EXR DOMAIN-CONTAINING PROTEIN"/>
    <property type="match status" value="1"/>
</dbReference>
<proteinExistence type="predicted"/>
<gene>
    <name evidence="2" type="ORF">LMH87_012129</name>
</gene>
<dbReference type="Pfam" id="PF20150">
    <property type="entry name" value="2EXR"/>
    <property type="match status" value="1"/>
</dbReference>
<dbReference type="GeneID" id="80899288"/>
<sequence length="283" mass="32789">MEFPQFSQFAPELRAKIWRMTIEPREVVVDWHPKRHDTKSPFERPFIANMPPAFQVCRESRATVQGLHQQVFCDPSQSPEGRYAWVNFALDSIQLHQAAIQLLARDMKHLTIRHLIVECTDVMHFYGSHLSLGHGQHIVFLRNLQSVTILMGETIQKRTLSSAYGFAEMMLRSYYSTCKLVRFETRILFPGMGTLHKDNAFELPFILFGSWGLPPENAEDALHLKDLRGKDSFAWVHADCQCTAAAETRPAKFPRFRMTADWDTHEQELIKKNLLWANLDVFT</sequence>
<accession>A0A9W8UJ51</accession>
<organism evidence="2 3">
    <name type="scientific">Akanthomyces muscarius</name>
    <name type="common">Entomopathogenic fungus</name>
    <name type="synonym">Lecanicillium muscarium</name>
    <dbReference type="NCBI Taxonomy" id="2231603"/>
    <lineage>
        <taxon>Eukaryota</taxon>
        <taxon>Fungi</taxon>
        <taxon>Dikarya</taxon>
        <taxon>Ascomycota</taxon>
        <taxon>Pezizomycotina</taxon>
        <taxon>Sordariomycetes</taxon>
        <taxon>Hypocreomycetidae</taxon>
        <taxon>Hypocreales</taxon>
        <taxon>Cordycipitaceae</taxon>
        <taxon>Akanthomyces</taxon>
    </lineage>
</organism>
<dbReference type="RefSeq" id="XP_056053142.1">
    <property type="nucleotide sequence ID" value="XM_056201385.1"/>
</dbReference>
<dbReference type="EMBL" id="JAJHUN010000009">
    <property type="protein sequence ID" value="KAJ4151428.1"/>
    <property type="molecule type" value="Genomic_DNA"/>
</dbReference>
<feature type="domain" description="2EXR" evidence="1">
    <location>
        <begin position="3"/>
        <end position="93"/>
    </location>
</feature>
<dbReference type="Proteomes" id="UP001144673">
    <property type="component" value="Chromosome 4"/>
</dbReference>